<reference evidence="8 9" key="1">
    <citation type="journal article" date="2014" name="Genome Announc.">
        <title>Draft Genome Sequences of Marine Flavobacterium Nonlabens Strains NR17, NR24, NR27, NR32, NR33, and Ara13.</title>
        <authorList>
            <person name="Nakanishi M."/>
            <person name="Meirelles P."/>
            <person name="Suzuki R."/>
            <person name="Takatani N."/>
            <person name="Mino S."/>
            <person name="Suda W."/>
            <person name="Oshima K."/>
            <person name="Hattori M."/>
            <person name="Ohkuma M."/>
            <person name="Hosokawa M."/>
            <person name="Miyashita K."/>
            <person name="Thompson F.L."/>
            <person name="Niwa A."/>
            <person name="Sawabe T."/>
            <person name="Sawabe T."/>
        </authorList>
    </citation>
    <scope>NUCLEOTIDE SEQUENCE [LARGE SCALE GENOMIC DNA]</scope>
    <source>
        <strain evidence="4">JCM 19275</strain>
        <strain evidence="2">JCM 19296</strain>
        <strain evidence="3">JCM 19314</strain>
        <strain evidence="10">JCM19275</strain>
        <strain evidence="8">JCM19296</strain>
        <strain evidence="9">JCM19314</strain>
    </source>
</reference>
<evidence type="ECO:0000313" key="3">
    <source>
        <dbReference type="EMBL" id="GAK99931.1"/>
    </source>
</evidence>
<evidence type="ECO:0000313" key="6">
    <source>
        <dbReference type="EMBL" id="PRX13602.1"/>
    </source>
</evidence>
<dbReference type="EMBL" id="BBLG01000011">
    <property type="protein sequence ID" value="GAK77663.1"/>
    <property type="molecule type" value="Genomic_DNA"/>
</dbReference>
<name>A0A084JWE1_NONUL</name>
<evidence type="ECO:0000313" key="9">
    <source>
        <dbReference type="Proteomes" id="UP000029226"/>
    </source>
</evidence>
<keyword evidence="11" id="KW-1185">Reference proteome</keyword>
<dbReference type="EMBL" id="JPJI01000032">
    <property type="protein sequence ID" value="KEZ93275.1"/>
    <property type="molecule type" value="Genomic_DNA"/>
</dbReference>
<gene>
    <name evidence="5" type="ORF">IL45_14250</name>
    <name evidence="4" type="ORF">JCM19275_1718</name>
    <name evidence="2" type="ORF">JCM19296_3271</name>
    <name evidence="3" type="ORF">JCM19314_1116</name>
    <name evidence="6" type="ORF">LY02_01846</name>
</gene>
<dbReference type="EMBL" id="BBNT01000006">
    <property type="protein sequence ID" value="GAL75835.1"/>
    <property type="molecule type" value="Genomic_DNA"/>
</dbReference>
<evidence type="ECO:0000313" key="5">
    <source>
        <dbReference type="EMBL" id="KEZ93275.1"/>
    </source>
</evidence>
<dbReference type="Proteomes" id="UP000028531">
    <property type="component" value="Unassembled WGS sequence"/>
</dbReference>
<sequence>MVPSLEYNTERNHLNIPEYGRHIQKLVEHCKALETKEERNRMATAIVGVMGNLNPHLRDVADFQHKLWDQLFVIADFDLDADSPYPLPDPEQLAASPERMPYPQKRPKYRFYGNNIQNMIDVALSWEKGEKREALTFIIANHMKKSFLNWNKDSVDDNVIFKHLFEMSNGQINLAAKEEDLLDSKSLIHKTVGRRDHSTNPPRRNNKRNYKSNNRNHKRSR</sequence>
<proteinExistence type="predicted"/>
<dbReference type="GeneID" id="90594579"/>
<dbReference type="Pfam" id="PF14123">
    <property type="entry name" value="DUF4290"/>
    <property type="match status" value="1"/>
</dbReference>
<evidence type="ECO:0000313" key="4">
    <source>
        <dbReference type="EMBL" id="GAL75835.1"/>
    </source>
</evidence>
<dbReference type="EMBL" id="PVNA01000003">
    <property type="protein sequence ID" value="PRX13602.1"/>
    <property type="molecule type" value="Genomic_DNA"/>
</dbReference>
<dbReference type="RefSeq" id="WP_036585012.1">
    <property type="nucleotide sequence ID" value="NZ_CP136694.1"/>
</dbReference>
<dbReference type="EMBL" id="BBMM01000003">
    <property type="protein sequence ID" value="GAK99931.1"/>
    <property type="molecule type" value="Genomic_DNA"/>
</dbReference>
<dbReference type="InterPro" id="IPR025632">
    <property type="entry name" value="DUF4290"/>
</dbReference>
<dbReference type="OrthoDB" id="1466969at2"/>
<feature type="region of interest" description="Disordered" evidence="1">
    <location>
        <begin position="188"/>
        <end position="221"/>
    </location>
</feature>
<dbReference type="Proteomes" id="UP000029226">
    <property type="component" value="Unassembled WGS sequence"/>
</dbReference>
<evidence type="ECO:0000313" key="7">
    <source>
        <dbReference type="Proteomes" id="UP000028531"/>
    </source>
</evidence>
<organism evidence="5 7">
    <name type="scientific">Nonlabens ulvanivorans</name>
    <name type="common">Persicivirga ulvanivorans</name>
    <dbReference type="NCBI Taxonomy" id="906888"/>
    <lineage>
        <taxon>Bacteria</taxon>
        <taxon>Pseudomonadati</taxon>
        <taxon>Bacteroidota</taxon>
        <taxon>Flavobacteriia</taxon>
        <taxon>Flavobacteriales</taxon>
        <taxon>Flavobacteriaceae</taxon>
        <taxon>Nonlabens</taxon>
    </lineage>
</organism>
<protein>
    <submittedName>
        <fullName evidence="6">Uncharacterized protein DUF4290</fullName>
    </submittedName>
</protein>
<accession>A0A084JWE1</accession>
<evidence type="ECO:0000256" key="1">
    <source>
        <dbReference type="SAM" id="MobiDB-lite"/>
    </source>
</evidence>
<dbReference type="Proteomes" id="UP000028980">
    <property type="component" value="Unassembled WGS sequence"/>
</dbReference>
<reference evidence="5 7" key="2">
    <citation type="submission" date="2014-07" db="EMBL/GenBank/DDBJ databases">
        <title>Draft genome sequence of Nonlabens ulvanivorans, an ulvan degrading bacterium.</title>
        <authorList>
            <person name="Kopel M."/>
            <person name="Helbert W."/>
            <person name="Henrissat B."/>
            <person name="Doniger T."/>
            <person name="Banin E."/>
        </authorList>
    </citation>
    <scope>NUCLEOTIDE SEQUENCE [LARGE SCALE GENOMIC DNA]</scope>
    <source>
        <strain evidence="5 7">PLR</strain>
    </source>
</reference>
<reference evidence="6 11" key="3">
    <citation type="submission" date="2018-03" db="EMBL/GenBank/DDBJ databases">
        <title>Genomic Encyclopedia of Archaeal and Bacterial Type Strains, Phase II (KMG-II): from individual species to whole genera.</title>
        <authorList>
            <person name="Goeker M."/>
        </authorList>
    </citation>
    <scope>NUCLEOTIDE SEQUENCE [LARGE SCALE GENOMIC DNA]</scope>
    <source>
        <strain evidence="6 11">DSM 22727</strain>
    </source>
</reference>
<evidence type="ECO:0000313" key="8">
    <source>
        <dbReference type="Proteomes" id="UP000028980"/>
    </source>
</evidence>
<comment type="caution">
    <text evidence="5">The sequence shown here is derived from an EMBL/GenBank/DDBJ whole genome shotgun (WGS) entry which is preliminary data.</text>
</comment>
<evidence type="ECO:0000313" key="11">
    <source>
        <dbReference type="Proteomes" id="UP000239997"/>
    </source>
</evidence>
<evidence type="ECO:0000313" key="2">
    <source>
        <dbReference type="EMBL" id="GAK77663.1"/>
    </source>
</evidence>
<dbReference type="AlphaFoldDB" id="A0A084JWE1"/>
<evidence type="ECO:0000313" key="10">
    <source>
        <dbReference type="Proteomes" id="UP000029647"/>
    </source>
</evidence>
<dbReference type="Proteomes" id="UP000239997">
    <property type="component" value="Unassembled WGS sequence"/>
</dbReference>
<feature type="compositionally biased region" description="Basic residues" evidence="1">
    <location>
        <begin position="204"/>
        <end position="221"/>
    </location>
</feature>
<dbReference type="Proteomes" id="UP000029647">
    <property type="component" value="Unassembled WGS sequence"/>
</dbReference>